<dbReference type="GeneID" id="110800691"/>
<dbReference type="RefSeq" id="XP_021861689.2">
    <property type="nucleotide sequence ID" value="XM_022005997.2"/>
</dbReference>
<gene>
    <name evidence="3" type="primary">LOC110800691</name>
</gene>
<keyword evidence="2" id="KW-1185">Reference proteome</keyword>
<dbReference type="Proteomes" id="UP000813463">
    <property type="component" value="Chromosome 6"/>
</dbReference>
<dbReference type="AlphaFoldDB" id="A0A9R0J5M7"/>
<dbReference type="PANTHER" id="PTHR33116">
    <property type="entry name" value="REVERSE TRANSCRIPTASE ZINC-BINDING DOMAIN-CONTAINING PROTEIN-RELATED-RELATED"/>
    <property type="match status" value="1"/>
</dbReference>
<reference evidence="2" key="1">
    <citation type="journal article" date="2021" name="Nat. Commun.">
        <title>Genomic analyses provide insights into spinach domestication and the genetic basis of agronomic traits.</title>
        <authorList>
            <person name="Cai X."/>
            <person name="Sun X."/>
            <person name="Xu C."/>
            <person name="Sun H."/>
            <person name="Wang X."/>
            <person name="Ge C."/>
            <person name="Zhang Z."/>
            <person name="Wang Q."/>
            <person name="Fei Z."/>
            <person name="Jiao C."/>
            <person name="Wang Q."/>
        </authorList>
    </citation>
    <scope>NUCLEOTIDE SEQUENCE [LARGE SCALE GENOMIC DNA]</scope>
    <source>
        <strain evidence="2">cv. Varoflay</strain>
    </source>
</reference>
<feature type="domain" description="Reverse transcriptase zinc-binding" evidence="1">
    <location>
        <begin position="1"/>
        <end position="80"/>
    </location>
</feature>
<dbReference type="PANTHER" id="PTHR33116:SF84">
    <property type="entry name" value="RNA-DIRECTED DNA POLYMERASE"/>
    <property type="match status" value="1"/>
</dbReference>
<reference evidence="3" key="2">
    <citation type="submission" date="2025-08" db="UniProtKB">
        <authorList>
            <consortium name="RefSeq"/>
        </authorList>
    </citation>
    <scope>IDENTIFICATION</scope>
    <source>
        <tissue evidence="3">Leaf</tissue>
    </source>
</reference>
<dbReference type="Pfam" id="PF13966">
    <property type="entry name" value="zf-RVT"/>
    <property type="match status" value="1"/>
</dbReference>
<accession>A0A9R0J5M7</accession>
<dbReference type="InterPro" id="IPR026960">
    <property type="entry name" value="RVT-Znf"/>
</dbReference>
<name>A0A9R0J5M7_SPIOL</name>
<evidence type="ECO:0000259" key="1">
    <source>
        <dbReference type="Pfam" id="PF13966"/>
    </source>
</evidence>
<dbReference type="KEGG" id="soe:110800691"/>
<organism evidence="2 3">
    <name type="scientific">Spinacia oleracea</name>
    <name type="common">Spinach</name>
    <dbReference type="NCBI Taxonomy" id="3562"/>
    <lineage>
        <taxon>Eukaryota</taxon>
        <taxon>Viridiplantae</taxon>
        <taxon>Streptophyta</taxon>
        <taxon>Embryophyta</taxon>
        <taxon>Tracheophyta</taxon>
        <taxon>Spermatophyta</taxon>
        <taxon>Magnoliopsida</taxon>
        <taxon>eudicotyledons</taxon>
        <taxon>Gunneridae</taxon>
        <taxon>Pentapetalae</taxon>
        <taxon>Caryophyllales</taxon>
        <taxon>Chenopodiaceae</taxon>
        <taxon>Chenopodioideae</taxon>
        <taxon>Anserineae</taxon>
        <taxon>Spinacia</taxon>
    </lineage>
</organism>
<sequence>MYQLLMGSCEKVRWRRLISHNKSSPKSLLISWVVMWGRLPTLDRLLTWKVVDGNVCPLCYGSLESVQHLFFECGYSAAIWSHVLTSLHFNRPVGQLDSELIWMVRAAKRTGDRFKLLLMLFVECIYGIWLQRNAKVFTHACSSPQDMLKRDQIQTCL</sequence>
<protein>
    <recommendedName>
        <fullName evidence="1">Reverse transcriptase zinc-binding domain-containing protein</fullName>
    </recommendedName>
</protein>
<evidence type="ECO:0000313" key="2">
    <source>
        <dbReference type="Proteomes" id="UP000813463"/>
    </source>
</evidence>
<evidence type="ECO:0000313" key="3">
    <source>
        <dbReference type="RefSeq" id="XP_021861689.2"/>
    </source>
</evidence>
<proteinExistence type="predicted"/>